<evidence type="ECO:0000313" key="6">
    <source>
        <dbReference type="Proteomes" id="UP000193467"/>
    </source>
</evidence>
<dbReference type="GO" id="GO:0008270">
    <property type="term" value="F:zinc ion binding"/>
    <property type="evidence" value="ECO:0007669"/>
    <property type="project" value="InterPro"/>
</dbReference>
<dbReference type="EMBL" id="MCGR01000087">
    <property type="protein sequence ID" value="ORY56200.1"/>
    <property type="molecule type" value="Genomic_DNA"/>
</dbReference>
<reference evidence="5 6" key="1">
    <citation type="submission" date="2016-07" db="EMBL/GenBank/DDBJ databases">
        <title>Pervasive Adenine N6-methylation of Active Genes in Fungi.</title>
        <authorList>
            <consortium name="DOE Joint Genome Institute"/>
            <person name="Mondo S.J."/>
            <person name="Dannebaum R.O."/>
            <person name="Kuo R.C."/>
            <person name="Labutti K."/>
            <person name="Haridas S."/>
            <person name="Kuo A."/>
            <person name="Salamov A."/>
            <person name="Ahrendt S.R."/>
            <person name="Lipzen A."/>
            <person name="Sullivan W."/>
            <person name="Andreopoulos W.B."/>
            <person name="Clum A."/>
            <person name="Lindquist E."/>
            <person name="Daum C."/>
            <person name="Ramamoorthy G.K."/>
            <person name="Gryganskyi A."/>
            <person name="Culley D."/>
            <person name="Magnuson J.K."/>
            <person name="James T.Y."/>
            <person name="O'Malley M.A."/>
            <person name="Stajich J.E."/>
            <person name="Spatafora J.W."/>
            <person name="Visel A."/>
            <person name="Grigoriev I.V."/>
        </authorList>
    </citation>
    <scope>NUCLEOTIDE SEQUENCE [LARGE SCALE GENOMIC DNA]</scope>
    <source>
        <strain evidence="5 6">62-1032</strain>
    </source>
</reference>
<feature type="compositionally biased region" description="Low complexity" evidence="3">
    <location>
        <begin position="468"/>
        <end position="484"/>
    </location>
</feature>
<evidence type="ECO:0000256" key="1">
    <source>
        <dbReference type="ARBA" id="ARBA00022723"/>
    </source>
</evidence>
<evidence type="ECO:0000259" key="4">
    <source>
        <dbReference type="PROSITE" id="PS50048"/>
    </source>
</evidence>
<dbReference type="InterPro" id="IPR001138">
    <property type="entry name" value="Zn2Cys6_DnaBD"/>
</dbReference>
<comment type="caution">
    <text evidence="5">The sequence shown here is derived from an EMBL/GenBank/DDBJ whole genome shotgun (WGS) entry which is preliminary data.</text>
</comment>
<feature type="region of interest" description="Disordered" evidence="3">
    <location>
        <begin position="793"/>
        <end position="812"/>
    </location>
</feature>
<protein>
    <recommendedName>
        <fullName evidence="4">Zn(2)-C6 fungal-type domain-containing protein</fullName>
    </recommendedName>
</protein>
<dbReference type="CDD" id="cd12148">
    <property type="entry name" value="fungal_TF_MHR"/>
    <property type="match status" value="1"/>
</dbReference>
<dbReference type="Pfam" id="PF00172">
    <property type="entry name" value="Zn_clus"/>
    <property type="match status" value="1"/>
</dbReference>
<feature type="compositionally biased region" description="Polar residues" evidence="3">
    <location>
        <begin position="172"/>
        <end position="186"/>
    </location>
</feature>
<feature type="compositionally biased region" description="Low complexity" evidence="3">
    <location>
        <begin position="311"/>
        <end position="322"/>
    </location>
</feature>
<feature type="domain" description="Zn(2)-C6 fungal-type" evidence="4">
    <location>
        <begin position="12"/>
        <end position="45"/>
    </location>
</feature>
<sequence>MKETKRQRVTKACDHCVKRRRKCLRVGDEPCELCVSSGRPEACTYTKPVKRRGPLAGYSTLARQSSEQLEMLRLLLGDMFLLSPQVEELAEFCMQRRTTATLATGASISRTEEERKSAFLRSGVHAWLEARSASAEPAPKIEDEMDDLDDDDALPNQGSTLASTSALASDSPVPSRTDQYSHQAPNPSAFLIPQQQRMSLHNPLQPFNSIHTPQQLPPAPTSAPPLISTRLHRGPSSSISYFAESSNPFPSIGTPLTALPAPPPQNELPAPSVISYLIEDYFSTIAHHSLPIVERQLLRDWAKEQQGQATPRSSSAPSPHPASSIVVGHELVFAMLAVAARYTTLVVGAERGSSAWVDSFKVQAGQALAGAIRAPTLHTVQAALLLAHVDLGRDDFSSASAHFGIALALAYALGLHQSSSSFYDRDQAGRAEYGVRTFGGLIVCDTLLESDEWPSTRLNPLRSERNESASANSAGPSPSSSAGANPLSTFRELIKLSLAAMPLLYALNYPMDGPPRPVEHLFASFVSWEEGLPAHLQLAADQQRPPHKFELRMICNTFKLLATRPRSIGQPLSALCITQTLRTLALLESHINLDPRHLSTPTTSPVITTLASALLSPAAEVGTHSHWETLAKAARHYSRIFPSARNLLATLLGLPQTSTIPGLASLREELARAQEIERAVATTTEAPPLETGAAQQAASDTLIMADFGAGLGRLDAAQLPAPASGEWPSVGTAELELLAHLGGGSVETSSFGHAGGGGSDPMPLLGSGMHDFAADFADWSPAIPQSTDQFLRSLGVRGPTRPPSPSAPALDSSALNELDLVGRWQGVPEEQWTWPEALDLP</sequence>
<dbReference type="GO" id="GO:0003677">
    <property type="term" value="F:DNA binding"/>
    <property type="evidence" value="ECO:0007669"/>
    <property type="project" value="InterPro"/>
</dbReference>
<feature type="compositionally biased region" description="Acidic residues" evidence="3">
    <location>
        <begin position="143"/>
        <end position="153"/>
    </location>
</feature>
<dbReference type="GO" id="GO:0006351">
    <property type="term" value="P:DNA-templated transcription"/>
    <property type="evidence" value="ECO:0007669"/>
    <property type="project" value="InterPro"/>
</dbReference>
<evidence type="ECO:0000256" key="2">
    <source>
        <dbReference type="ARBA" id="ARBA00023242"/>
    </source>
</evidence>
<dbReference type="PANTHER" id="PTHR46910">
    <property type="entry name" value="TRANSCRIPTION FACTOR PDR1"/>
    <property type="match status" value="1"/>
</dbReference>
<dbReference type="SMART" id="SM00066">
    <property type="entry name" value="GAL4"/>
    <property type="match status" value="1"/>
</dbReference>
<dbReference type="InParanoid" id="A0A1Y2DAA4"/>
<gene>
    <name evidence="5" type="ORF">BCR35DRAFT_309904</name>
</gene>
<name>A0A1Y2DAA4_9BASI</name>
<keyword evidence="6" id="KW-1185">Reference proteome</keyword>
<dbReference type="Pfam" id="PF04082">
    <property type="entry name" value="Fungal_trans"/>
    <property type="match status" value="1"/>
</dbReference>
<dbReference type="InterPro" id="IPR050987">
    <property type="entry name" value="AtrR-like"/>
</dbReference>
<dbReference type="PANTHER" id="PTHR46910:SF1">
    <property type="entry name" value="MISCELLANEOUS ZN(II)2CYS6 TRANSCRIPTION FACTOR (EUROFUNG)-RELATED"/>
    <property type="match status" value="1"/>
</dbReference>
<dbReference type="InterPro" id="IPR007219">
    <property type="entry name" value="XnlR_reg_dom"/>
</dbReference>
<feature type="compositionally biased region" description="Low complexity" evidence="3">
    <location>
        <begin position="159"/>
        <end position="169"/>
    </location>
</feature>
<keyword evidence="1" id="KW-0479">Metal-binding</keyword>
<feature type="region of interest" description="Disordered" evidence="3">
    <location>
        <begin position="131"/>
        <end position="186"/>
    </location>
</feature>
<dbReference type="InterPro" id="IPR036864">
    <property type="entry name" value="Zn2-C6_fun-type_DNA-bd_sf"/>
</dbReference>
<organism evidence="5 6">
    <name type="scientific">Leucosporidium creatinivorum</name>
    <dbReference type="NCBI Taxonomy" id="106004"/>
    <lineage>
        <taxon>Eukaryota</taxon>
        <taxon>Fungi</taxon>
        <taxon>Dikarya</taxon>
        <taxon>Basidiomycota</taxon>
        <taxon>Pucciniomycotina</taxon>
        <taxon>Microbotryomycetes</taxon>
        <taxon>Leucosporidiales</taxon>
        <taxon>Leucosporidium</taxon>
    </lineage>
</organism>
<dbReference type="STRING" id="106004.A0A1Y2DAA4"/>
<dbReference type="OrthoDB" id="3364175at2759"/>
<feature type="region of interest" description="Disordered" evidence="3">
    <location>
        <begin position="464"/>
        <end position="484"/>
    </location>
</feature>
<dbReference type="CDD" id="cd00067">
    <property type="entry name" value="GAL4"/>
    <property type="match status" value="1"/>
</dbReference>
<proteinExistence type="predicted"/>
<dbReference type="Proteomes" id="UP000193467">
    <property type="component" value="Unassembled WGS sequence"/>
</dbReference>
<dbReference type="SUPFAM" id="SSF57701">
    <property type="entry name" value="Zn2/Cys6 DNA-binding domain"/>
    <property type="match status" value="1"/>
</dbReference>
<dbReference type="Gene3D" id="4.10.240.10">
    <property type="entry name" value="Zn(2)-C6 fungal-type DNA-binding domain"/>
    <property type="match status" value="1"/>
</dbReference>
<dbReference type="AlphaFoldDB" id="A0A1Y2DAA4"/>
<dbReference type="PROSITE" id="PS50048">
    <property type="entry name" value="ZN2_CY6_FUNGAL_2"/>
    <property type="match status" value="1"/>
</dbReference>
<feature type="region of interest" description="Disordered" evidence="3">
    <location>
        <begin position="303"/>
        <end position="322"/>
    </location>
</feature>
<dbReference type="GO" id="GO:0000981">
    <property type="term" value="F:DNA-binding transcription factor activity, RNA polymerase II-specific"/>
    <property type="evidence" value="ECO:0007669"/>
    <property type="project" value="InterPro"/>
</dbReference>
<evidence type="ECO:0000313" key="5">
    <source>
        <dbReference type="EMBL" id="ORY56200.1"/>
    </source>
</evidence>
<keyword evidence="2" id="KW-0539">Nucleus</keyword>
<accession>A0A1Y2DAA4</accession>
<evidence type="ECO:0000256" key="3">
    <source>
        <dbReference type="SAM" id="MobiDB-lite"/>
    </source>
</evidence>